<evidence type="ECO:0000313" key="2">
    <source>
        <dbReference type="Proteomes" id="UP000077885"/>
    </source>
</evidence>
<dbReference type="RefSeq" id="WP_067590253.1">
    <property type="nucleotide sequence ID" value="NZ_LXSL01000011.1"/>
</dbReference>
<accession>A0A1A9S386</accession>
<dbReference type="EMBL" id="LXSL01000011">
    <property type="protein sequence ID" value="OAM31263.1"/>
    <property type="molecule type" value="Genomic_DNA"/>
</dbReference>
<dbReference type="STRING" id="1795827.A7P95_01895"/>
<dbReference type="Proteomes" id="UP000077885">
    <property type="component" value="Unassembled WGS sequence"/>
</dbReference>
<sequence>MLVNSRDGEMSQVIVIFDPEAVRGKSAAQVQGIIRATVQRQLGREPAELNILPNTASQPQGK</sequence>
<keyword evidence="2" id="KW-1185">Reference proteome</keyword>
<gene>
    <name evidence="1" type="ORF">A7P95_01895</name>
</gene>
<protein>
    <submittedName>
        <fullName evidence="1">Uncharacterized protein</fullName>
    </submittedName>
</protein>
<dbReference type="AlphaFoldDB" id="A0A1A9S386"/>
<proteinExistence type="predicted"/>
<name>A0A1A9S386_9NEIS</name>
<evidence type="ECO:0000313" key="1">
    <source>
        <dbReference type="EMBL" id="OAM31263.1"/>
    </source>
</evidence>
<comment type="caution">
    <text evidence="1">The sequence shown here is derived from an EMBL/GenBank/DDBJ whole genome shotgun (WGS) entry which is preliminary data.</text>
</comment>
<reference evidence="2" key="1">
    <citation type="submission" date="2016-05" db="EMBL/GenBank/DDBJ databases">
        <title>Draft genome of Corynebacterium afermentans subsp. afermentans LCDC 88199T.</title>
        <authorList>
            <person name="Bernier A.-M."/>
            <person name="Bernard K."/>
        </authorList>
    </citation>
    <scope>NUCLEOTIDE SEQUENCE [LARGE SCALE GENOMIC DNA]</scope>
    <source>
        <strain evidence="2">NML02-A-017</strain>
    </source>
</reference>
<organism evidence="1 2">
    <name type="scientific">Eikenella longinqua</name>
    <dbReference type="NCBI Taxonomy" id="1795827"/>
    <lineage>
        <taxon>Bacteria</taxon>
        <taxon>Pseudomonadati</taxon>
        <taxon>Pseudomonadota</taxon>
        <taxon>Betaproteobacteria</taxon>
        <taxon>Neisseriales</taxon>
        <taxon>Neisseriaceae</taxon>
        <taxon>Eikenella</taxon>
    </lineage>
</organism>